<dbReference type="OrthoDB" id="5340910at2759"/>
<dbReference type="EMBL" id="JANBPK010001474">
    <property type="protein sequence ID" value="KAJ2922879.1"/>
    <property type="molecule type" value="Genomic_DNA"/>
</dbReference>
<feature type="region of interest" description="Disordered" evidence="1">
    <location>
        <begin position="24"/>
        <end position="67"/>
    </location>
</feature>
<accession>A0A9W8IW47</accession>
<name>A0A9W8IW47_9AGAR</name>
<keyword evidence="3" id="KW-1185">Reference proteome</keyword>
<sequence>MPERTLPPRLGAGSREEILQYHRQSGNFPKPFTLRSPASPSSSSFLAPPDRLSGFSGGNSPVSPNRDSRVSWVRHSFMSAASGLNRYSVSSSVASSFGAEPTTGQARKVKQLFQPVLPDELLLTKVGEQLTVVQSFDDGWCVVGRENTSGFQQKKSLFKSAAEEESNVELGVVPAWVFLKPVKGLRAERPIRSTSLGITVQIDAPAASRDMTISWSNF</sequence>
<protein>
    <recommendedName>
        <fullName evidence="4">SH3 domain-containing protein</fullName>
    </recommendedName>
</protein>
<reference evidence="2" key="1">
    <citation type="submission" date="2022-06" db="EMBL/GenBank/DDBJ databases">
        <title>Genome Sequence of Candolleomyces eurysporus.</title>
        <authorList>
            <person name="Buettner E."/>
        </authorList>
    </citation>
    <scope>NUCLEOTIDE SEQUENCE</scope>
    <source>
        <strain evidence="2">VTCC 930004</strain>
    </source>
</reference>
<gene>
    <name evidence="2" type="ORF">H1R20_g14262</name>
</gene>
<proteinExistence type="predicted"/>
<evidence type="ECO:0000313" key="2">
    <source>
        <dbReference type="EMBL" id="KAJ2922879.1"/>
    </source>
</evidence>
<comment type="caution">
    <text evidence="2">The sequence shown here is derived from an EMBL/GenBank/DDBJ whole genome shotgun (WGS) entry which is preliminary data.</text>
</comment>
<dbReference type="AlphaFoldDB" id="A0A9W8IW47"/>
<dbReference type="Proteomes" id="UP001140091">
    <property type="component" value="Unassembled WGS sequence"/>
</dbReference>
<evidence type="ECO:0000256" key="1">
    <source>
        <dbReference type="SAM" id="MobiDB-lite"/>
    </source>
</evidence>
<evidence type="ECO:0008006" key="4">
    <source>
        <dbReference type="Google" id="ProtNLM"/>
    </source>
</evidence>
<feature type="non-terminal residue" evidence="2">
    <location>
        <position position="218"/>
    </location>
</feature>
<evidence type="ECO:0000313" key="3">
    <source>
        <dbReference type="Proteomes" id="UP001140091"/>
    </source>
</evidence>
<feature type="compositionally biased region" description="Low complexity" evidence="1">
    <location>
        <begin position="36"/>
        <end position="49"/>
    </location>
</feature>
<organism evidence="2 3">
    <name type="scientific">Candolleomyces eurysporus</name>
    <dbReference type="NCBI Taxonomy" id="2828524"/>
    <lineage>
        <taxon>Eukaryota</taxon>
        <taxon>Fungi</taxon>
        <taxon>Dikarya</taxon>
        <taxon>Basidiomycota</taxon>
        <taxon>Agaricomycotina</taxon>
        <taxon>Agaricomycetes</taxon>
        <taxon>Agaricomycetidae</taxon>
        <taxon>Agaricales</taxon>
        <taxon>Agaricineae</taxon>
        <taxon>Psathyrellaceae</taxon>
        <taxon>Candolleomyces</taxon>
    </lineage>
</organism>